<protein>
    <submittedName>
        <fullName evidence="2">N-acetyltransferase</fullName>
    </submittedName>
</protein>
<organism evidence="2 3">
    <name type="scientific">Erythrobacter insulae</name>
    <dbReference type="NCBI Taxonomy" id="2584124"/>
    <lineage>
        <taxon>Bacteria</taxon>
        <taxon>Pseudomonadati</taxon>
        <taxon>Pseudomonadota</taxon>
        <taxon>Alphaproteobacteria</taxon>
        <taxon>Sphingomonadales</taxon>
        <taxon>Erythrobacteraceae</taxon>
        <taxon>Erythrobacter/Porphyrobacter group</taxon>
        <taxon>Erythrobacter</taxon>
    </lineage>
</organism>
<feature type="domain" description="N-acetyltransferase" evidence="1">
    <location>
        <begin position="8"/>
        <end position="157"/>
    </location>
</feature>
<evidence type="ECO:0000313" key="2">
    <source>
        <dbReference type="EMBL" id="TRD11196.1"/>
    </source>
</evidence>
<gene>
    <name evidence="2" type="ORF">FGU71_04565</name>
</gene>
<proteinExistence type="predicted"/>
<sequence>MKSAQMPITIRPEAAGDEKTIHALTTAAFKDMPFADGDEPDLIDRLRAASDLTLSLVAEDVERIVGHIAFSPVTISDGTRDWYGLGPVSVWPELQKKGVGSALIERGIADLRAAGAKGIVLLGSNIYYPRFGFVHEPQLTYKGAPPEYFQCMLLDGELPSGETRFAPAFG</sequence>
<dbReference type="Proteomes" id="UP000316343">
    <property type="component" value="Unassembled WGS sequence"/>
</dbReference>
<dbReference type="Gene3D" id="3.40.630.30">
    <property type="match status" value="1"/>
</dbReference>
<accession>A0A547PAM3</accession>
<dbReference type="GO" id="GO:0016747">
    <property type="term" value="F:acyltransferase activity, transferring groups other than amino-acyl groups"/>
    <property type="evidence" value="ECO:0007669"/>
    <property type="project" value="InterPro"/>
</dbReference>
<dbReference type="PROSITE" id="PS51186">
    <property type="entry name" value="GNAT"/>
    <property type="match status" value="1"/>
</dbReference>
<evidence type="ECO:0000259" key="1">
    <source>
        <dbReference type="PROSITE" id="PS51186"/>
    </source>
</evidence>
<name>A0A547PAM3_9SPHN</name>
<dbReference type="RefSeq" id="WP_142787461.1">
    <property type="nucleotide sequence ID" value="NZ_VHJK01000001.1"/>
</dbReference>
<dbReference type="Pfam" id="PF13527">
    <property type="entry name" value="Acetyltransf_9"/>
    <property type="match status" value="1"/>
</dbReference>
<keyword evidence="2" id="KW-0808">Transferase</keyword>
<dbReference type="EMBL" id="VHJK01000001">
    <property type="protein sequence ID" value="TRD11196.1"/>
    <property type="molecule type" value="Genomic_DNA"/>
</dbReference>
<dbReference type="SUPFAM" id="SSF55729">
    <property type="entry name" value="Acyl-CoA N-acyltransferases (Nat)"/>
    <property type="match status" value="1"/>
</dbReference>
<reference evidence="2 3" key="1">
    <citation type="submission" date="2019-06" db="EMBL/GenBank/DDBJ databases">
        <title>Erythrobacter insulae sp. nov., isolated from a tidal flat.</title>
        <authorList>
            <person name="Yoon J.-H."/>
        </authorList>
    </citation>
    <scope>NUCLEOTIDE SEQUENCE [LARGE SCALE GENOMIC DNA]</scope>
    <source>
        <strain evidence="2 3">JBTF-M21</strain>
    </source>
</reference>
<comment type="caution">
    <text evidence="2">The sequence shown here is derived from an EMBL/GenBank/DDBJ whole genome shotgun (WGS) entry which is preliminary data.</text>
</comment>
<dbReference type="OrthoDB" id="9797178at2"/>
<evidence type="ECO:0000313" key="3">
    <source>
        <dbReference type="Proteomes" id="UP000316343"/>
    </source>
</evidence>
<dbReference type="CDD" id="cd04301">
    <property type="entry name" value="NAT_SF"/>
    <property type="match status" value="1"/>
</dbReference>
<dbReference type="AlphaFoldDB" id="A0A547PAM3"/>
<keyword evidence="3" id="KW-1185">Reference proteome</keyword>
<dbReference type="InterPro" id="IPR000182">
    <property type="entry name" value="GNAT_dom"/>
</dbReference>
<dbReference type="InterPro" id="IPR016181">
    <property type="entry name" value="Acyl_CoA_acyltransferase"/>
</dbReference>